<organism evidence="1 2">
    <name type="scientific">Lujinxingia sediminis</name>
    <dbReference type="NCBI Taxonomy" id="2480984"/>
    <lineage>
        <taxon>Bacteria</taxon>
        <taxon>Deltaproteobacteria</taxon>
        <taxon>Bradymonadales</taxon>
        <taxon>Lujinxingiaceae</taxon>
        <taxon>Lujinxingia</taxon>
    </lineage>
</organism>
<accession>A0ABY0CTR8</accession>
<dbReference type="Pfam" id="PF09344">
    <property type="entry name" value="Cas_CT1975"/>
    <property type="match status" value="1"/>
</dbReference>
<dbReference type="RefSeq" id="WP_127779920.1">
    <property type="nucleotide sequence ID" value="NZ_SADD01000003.1"/>
</dbReference>
<keyword evidence="2" id="KW-1185">Reference proteome</keyword>
<reference evidence="1 2" key="1">
    <citation type="submission" date="2019-01" db="EMBL/GenBank/DDBJ databases">
        <title>Lujinxingia litoralis gen. nov., sp. nov. and Lujinxingia sediminis gen. nov., sp. nov., new members in the order Bradymonadales, isolated from coastal sediment.</title>
        <authorList>
            <person name="Li C.-M."/>
        </authorList>
    </citation>
    <scope>NUCLEOTIDE SEQUENCE [LARGE SCALE GENOMIC DNA]</scope>
    <source>
        <strain evidence="1 2">SEH01</strain>
    </source>
</reference>
<dbReference type="Proteomes" id="UP000282926">
    <property type="component" value="Unassembled WGS sequence"/>
</dbReference>
<comment type="caution">
    <text evidence="1">The sequence shown here is derived from an EMBL/GenBank/DDBJ whole genome shotgun (WGS) entry which is preliminary data.</text>
</comment>
<proteinExistence type="predicted"/>
<dbReference type="NCBIfam" id="TIGR01869">
    <property type="entry name" value="casC_Cse4"/>
    <property type="match status" value="1"/>
</dbReference>
<protein>
    <submittedName>
        <fullName evidence="1">Type I-E CRISPR-associated protein Cas7/Cse4/CasC</fullName>
    </submittedName>
</protein>
<dbReference type="InterPro" id="IPR010148">
    <property type="entry name" value="CRISPR-assoc_prot_CT1975"/>
</dbReference>
<sequence>MERFLQLHLLTSYPPANLNRDDLGRPKTAIMGGKERLRVSSQCLKRTWRTSDLFQEAVGEHSGQRTKLMGPQLYERLVEGGRTEKQALKAAEAIAKVFGEVENASKFHKHKQIVHFSPAEWERAFALAETLIEEGRDTTNDDLELLKEEAAAIDIAMFGRMLAKTPRFNVEAAVQVAHALTVHQAAVEMDFFTAVDDLNKGDEDAGSAHMGELEFGAGVFYVYVCIDRKQLIENLEGNEELAQRGIKALVEAAVKMAPSGKQNSFASRAFANYVWAEKGDGQPRSLSVAFLKPVSGDDYLSEGIKKLNETARNMDASYGSVASERYVLNAMAGEGKLDELLNFAAQ</sequence>
<evidence type="ECO:0000313" key="1">
    <source>
        <dbReference type="EMBL" id="RVU45719.1"/>
    </source>
</evidence>
<name>A0ABY0CTR8_9DELT</name>
<evidence type="ECO:0000313" key="2">
    <source>
        <dbReference type="Proteomes" id="UP000282926"/>
    </source>
</evidence>
<gene>
    <name evidence="1" type="primary">cas7e</name>
    <name evidence="1" type="ORF">EA187_08100</name>
</gene>
<dbReference type="EMBL" id="SADD01000003">
    <property type="protein sequence ID" value="RVU45719.1"/>
    <property type="molecule type" value="Genomic_DNA"/>
</dbReference>